<keyword evidence="2" id="KW-0813">Transport</keyword>
<evidence type="ECO:0000256" key="7">
    <source>
        <dbReference type="ARBA" id="ARBA00023065"/>
    </source>
</evidence>
<evidence type="ECO:0000259" key="20">
    <source>
        <dbReference type="SMART" id="SM00079"/>
    </source>
</evidence>
<dbReference type="SMART" id="SM00918">
    <property type="entry name" value="Lig_chan-Glu_bd"/>
    <property type="match status" value="1"/>
</dbReference>
<keyword evidence="4 18" id="KW-0812">Transmembrane</keyword>
<evidence type="ECO:0000256" key="4">
    <source>
        <dbReference type="ARBA" id="ARBA00022692"/>
    </source>
</evidence>
<dbReference type="Pfam" id="PF01094">
    <property type="entry name" value="ANF_receptor"/>
    <property type="match status" value="1"/>
</dbReference>
<dbReference type="GO" id="GO:0045211">
    <property type="term" value="C:postsynaptic membrane"/>
    <property type="evidence" value="ECO:0007669"/>
    <property type="project" value="UniProtKB-SubCell"/>
</dbReference>
<feature type="transmembrane region" description="Helical" evidence="18">
    <location>
        <begin position="624"/>
        <end position="642"/>
    </location>
</feature>
<dbReference type="Gene3D" id="1.10.287.70">
    <property type="match status" value="1"/>
</dbReference>
<evidence type="ECO:0000256" key="19">
    <source>
        <dbReference type="SAM" id="SignalP"/>
    </source>
</evidence>
<accession>A7SFF8</accession>
<dbReference type="OrthoDB" id="5984008at2759"/>
<keyword evidence="12" id="KW-1071">Ligand-gated ion channel</keyword>
<feature type="domain" description="Ionotropic glutamate receptor C-terminal" evidence="20">
    <location>
        <begin position="434"/>
        <end position="799"/>
    </location>
</feature>
<keyword evidence="17" id="KW-1015">Disulfide bond</keyword>
<evidence type="ECO:0000259" key="21">
    <source>
        <dbReference type="SMART" id="SM00918"/>
    </source>
</evidence>
<feature type="binding site" evidence="15">
    <location>
        <position position="729"/>
    </location>
    <ligand>
        <name>L-glutamate</name>
        <dbReference type="ChEBI" id="CHEBI:29985"/>
    </ligand>
</feature>
<dbReference type="InterPro" id="IPR001508">
    <property type="entry name" value="Iono_Glu_rcpt_met"/>
</dbReference>
<dbReference type="FunFam" id="3.40.190.10:FF:000324">
    <property type="entry name" value="Predicted protein"/>
    <property type="match status" value="1"/>
</dbReference>
<evidence type="ECO:0000256" key="1">
    <source>
        <dbReference type="ARBA" id="ARBA00004651"/>
    </source>
</evidence>
<feature type="transmembrane region" description="Helical" evidence="18">
    <location>
        <begin position="816"/>
        <end position="836"/>
    </location>
</feature>
<feature type="site" description="Crucial to convey clamshell closure to channel opening" evidence="16">
    <location>
        <position position="657"/>
    </location>
</feature>
<protein>
    <submittedName>
        <fullName evidence="22">Uncharacterized protein</fullName>
    </submittedName>
</protein>
<dbReference type="GO" id="GO:0008066">
    <property type="term" value="F:glutamate receptor activity"/>
    <property type="evidence" value="ECO:0000318"/>
    <property type="project" value="GO_Central"/>
</dbReference>
<keyword evidence="11" id="KW-0628">Postsynaptic cell membrane</keyword>
<evidence type="ECO:0000256" key="17">
    <source>
        <dbReference type="PIRSR" id="PIRSR601508-3"/>
    </source>
</evidence>
<dbReference type="SUPFAM" id="SSF53822">
    <property type="entry name" value="Periplasmic binding protein-like I"/>
    <property type="match status" value="1"/>
</dbReference>
<dbReference type="GO" id="GO:0035249">
    <property type="term" value="P:synaptic transmission, glutamatergic"/>
    <property type="evidence" value="ECO:0000318"/>
    <property type="project" value="GO_Central"/>
</dbReference>
<dbReference type="STRING" id="45351.A7SFF8"/>
<evidence type="ECO:0000256" key="10">
    <source>
        <dbReference type="ARBA" id="ARBA00023180"/>
    </source>
</evidence>
<comment type="subcellular location">
    <subcellularLocation>
        <location evidence="1">Cell membrane</location>
        <topology evidence="1">Multi-pass membrane protein</topology>
    </subcellularLocation>
    <subcellularLocation>
        <location evidence="14">Postsynaptic cell membrane</location>
    </subcellularLocation>
</comment>
<keyword evidence="19" id="KW-0732">Signal</keyword>
<dbReference type="InParanoid" id="A7SFF8"/>
<dbReference type="Pfam" id="PF00060">
    <property type="entry name" value="Lig_chan"/>
    <property type="match status" value="1"/>
</dbReference>
<keyword evidence="7" id="KW-0406">Ion transport</keyword>
<keyword evidence="13" id="KW-0407">Ion channel</keyword>
<dbReference type="OMA" id="DISHYME"/>
<evidence type="ECO:0000256" key="5">
    <source>
        <dbReference type="ARBA" id="ARBA00022989"/>
    </source>
</evidence>
<keyword evidence="3" id="KW-1003">Cell membrane</keyword>
<dbReference type="SMART" id="SM00079">
    <property type="entry name" value="PBPe"/>
    <property type="match status" value="1"/>
</dbReference>
<dbReference type="InterPro" id="IPR019594">
    <property type="entry name" value="Glu/Gly-bd"/>
</dbReference>
<evidence type="ECO:0000256" key="2">
    <source>
        <dbReference type="ARBA" id="ARBA00022448"/>
    </source>
</evidence>
<dbReference type="GO" id="GO:1904315">
    <property type="term" value="F:transmitter-gated monoatomic ion channel activity involved in regulation of postsynaptic membrane potential"/>
    <property type="evidence" value="ECO:0000318"/>
    <property type="project" value="GO_Central"/>
</dbReference>
<dbReference type="InterPro" id="IPR001828">
    <property type="entry name" value="ANF_lig-bd_rcpt"/>
</dbReference>
<keyword evidence="6" id="KW-0770">Synapse</keyword>
<feature type="disulfide bond" evidence="17">
    <location>
        <begin position="90"/>
        <end position="318"/>
    </location>
</feature>
<dbReference type="InterPro" id="IPR015683">
    <property type="entry name" value="Ionotropic_Glu_rcpt"/>
</dbReference>
<gene>
    <name evidence="22" type="ORF">NEMVEDRAFT_v1g211456</name>
</gene>
<dbReference type="Gene3D" id="3.40.190.10">
    <property type="entry name" value="Periplasmic binding protein-like II"/>
    <property type="match status" value="2"/>
</dbReference>
<dbReference type="SUPFAM" id="SSF53850">
    <property type="entry name" value="Periplasmic binding protein-like II"/>
    <property type="match status" value="1"/>
</dbReference>
<feature type="signal peptide" evidence="19">
    <location>
        <begin position="1"/>
        <end position="27"/>
    </location>
</feature>
<dbReference type="InterPro" id="IPR028082">
    <property type="entry name" value="Peripla_BP_I"/>
</dbReference>
<evidence type="ECO:0000313" key="22">
    <source>
        <dbReference type="EMBL" id="EDO37551.1"/>
    </source>
</evidence>
<evidence type="ECO:0000256" key="6">
    <source>
        <dbReference type="ARBA" id="ARBA00023018"/>
    </source>
</evidence>
<organism evidence="22 23">
    <name type="scientific">Nematostella vectensis</name>
    <name type="common">Starlet sea anemone</name>
    <dbReference type="NCBI Taxonomy" id="45351"/>
    <lineage>
        <taxon>Eukaryota</taxon>
        <taxon>Metazoa</taxon>
        <taxon>Cnidaria</taxon>
        <taxon>Anthozoa</taxon>
        <taxon>Hexacorallia</taxon>
        <taxon>Actiniaria</taxon>
        <taxon>Edwardsiidae</taxon>
        <taxon>Nematostella</taxon>
    </lineage>
</organism>
<dbReference type="Proteomes" id="UP000001593">
    <property type="component" value="Unassembled WGS sequence"/>
</dbReference>
<evidence type="ECO:0000256" key="15">
    <source>
        <dbReference type="PIRSR" id="PIRSR601508-1"/>
    </source>
</evidence>
<feature type="binding site" evidence="15">
    <location>
        <position position="513"/>
    </location>
    <ligand>
        <name>L-glutamate</name>
        <dbReference type="ChEBI" id="CHEBI:29985"/>
    </ligand>
</feature>
<evidence type="ECO:0000256" key="18">
    <source>
        <dbReference type="SAM" id="Phobius"/>
    </source>
</evidence>
<feature type="binding site" evidence="15">
    <location>
        <position position="509"/>
    </location>
    <ligand>
        <name>L-glutamate</name>
        <dbReference type="ChEBI" id="CHEBI:29985"/>
    </ligand>
</feature>
<dbReference type="PRINTS" id="PR00177">
    <property type="entry name" value="NMDARECEPTOR"/>
</dbReference>
<proteinExistence type="predicted"/>
<dbReference type="InterPro" id="IPR001320">
    <property type="entry name" value="Iontro_rcpt_C"/>
</dbReference>
<dbReference type="FunFam" id="3.40.190.10:FF:000516">
    <property type="entry name" value="Predicted protein"/>
    <property type="match status" value="1"/>
</dbReference>
<evidence type="ECO:0000256" key="3">
    <source>
        <dbReference type="ARBA" id="ARBA00022475"/>
    </source>
</evidence>
<dbReference type="GO" id="GO:0005886">
    <property type="term" value="C:plasma membrane"/>
    <property type="evidence" value="ECO:0000318"/>
    <property type="project" value="GO_Central"/>
</dbReference>
<evidence type="ECO:0000256" key="16">
    <source>
        <dbReference type="PIRSR" id="PIRSR601508-2"/>
    </source>
</evidence>
<keyword evidence="8 18" id="KW-0472">Membrane</keyword>
<feature type="domain" description="Ionotropic glutamate receptor L-glutamate and glycine-binding" evidence="21">
    <location>
        <begin position="433"/>
        <end position="498"/>
    </location>
</feature>
<name>A7SFF8_NEMVE</name>
<evidence type="ECO:0000256" key="13">
    <source>
        <dbReference type="ARBA" id="ARBA00023303"/>
    </source>
</evidence>
<sequence length="929" mass="106025">MLLSRLGLNFLFCALVLYILTIDLGYARDGTIVKVGVVYDGSASGTETDSLYDWREMMSSLNSPEDKVDLQIIPISVQQVHIPQLFKVFCSRVINEDVAVLVLHTNDRLCRYIASLAAYFWIPVLGTSCQDPLLSDKDVYRSFVRVVPPSTQQFRVALELLQYTGNSEAFVIVGDEVTQGKAIEFFTEISSVDIKVVRVHNVRQPEINAILLKIKASITRAVFLYCDLATARVILWNARDFRMFKEDFMWIVSENVVRNADELFAFPSGIHGIRAKGTDTPDTYYRLRLEEGFAIIKRTFSLLNEVDVRRMSRSSASCLASGHWQYGRGLVSKIMKTQLKHSSEIIKFDDRGDRANFTYETVFLNEAVDFDKSWMTVSSWVDGKMTLAASEYLTPKGKGALGMPVLRAAVVEYPPLTMKSAYTPYIGCNQGIECVEYRGPGREHYTKYCCYGLAIDVLNYVKTELEFEPFVYFVRDGNYGAKNLTSGEWNGVVRDLIRGEADISIDLMTNEARSDVVDFSLRWTHAGLALLVLVGEKNVEPIDFAFFDPFTWQLWVGIIATVNVYLVALWIADRLSPYGYHQINKRSVDNKRHFELDGSMWYCWGVCFDNQFVEQRPAAYSSRAMSVCLAMFALLCLTSYTANLTAHLVSDDTKPYVTGIRDKKFTAKDSQISSGVVKSSYVDSYFELNQDPVMQMLFRRMRDNGHLVDNFTDGVRRVKSGELDIFISEILSLDYEVAKQKNTGYPRLQVVGASKPFADTGYSYSFRKNSTWKPKFDLVVNRLKAENKPSEQYKKWVSAGKKDAEEPHEQLTQHSLSGVFFLGASLAIVACLFLLVENKLWSMGLVYRSLRKCTETYNRGRRRFSNEIHRKLLEFNRRENRDSQVMPDISHYMEERRKTMVSLHSIYNPRAIKSKLNERLDSPTNTDSV</sequence>
<keyword evidence="9" id="KW-0675">Receptor</keyword>
<evidence type="ECO:0000313" key="23">
    <source>
        <dbReference type="Proteomes" id="UP000001593"/>
    </source>
</evidence>
<feature type="chain" id="PRO_5002712020" evidence="19">
    <location>
        <begin position="28"/>
        <end position="929"/>
    </location>
</feature>
<dbReference type="PANTHER" id="PTHR18966">
    <property type="entry name" value="IONOTROPIC GLUTAMATE RECEPTOR"/>
    <property type="match status" value="1"/>
</dbReference>
<evidence type="ECO:0000256" key="11">
    <source>
        <dbReference type="ARBA" id="ARBA00023257"/>
    </source>
</evidence>
<dbReference type="Pfam" id="PF10613">
    <property type="entry name" value="Lig_chan-Glu_bd"/>
    <property type="match status" value="1"/>
</dbReference>
<dbReference type="AlphaFoldDB" id="A7SFF8"/>
<evidence type="ECO:0000256" key="12">
    <source>
        <dbReference type="ARBA" id="ARBA00023286"/>
    </source>
</evidence>
<dbReference type="KEGG" id="nve:5509088"/>
<dbReference type="GO" id="GO:0050804">
    <property type="term" value="P:modulation of chemical synaptic transmission"/>
    <property type="evidence" value="ECO:0000318"/>
    <property type="project" value="GO_Central"/>
</dbReference>
<evidence type="ECO:0000256" key="9">
    <source>
        <dbReference type="ARBA" id="ARBA00023170"/>
    </source>
</evidence>
<dbReference type="EMBL" id="DS469644">
    <property type="protein sequence ID" value="EDO37551.1"/>
    <property type="molecule type" value="Genomic_DNA"/>
</dbReference>
<dbReference type="Gene3D" id="3.40.50.2300">
    <property type="match status" value="4"/>
</dbReference>
<feature type="transmembrane region" description="Helical" evidence="18">
    <location>
        <begin position="552"/>
        <end position="572"/>
    </location>
</feature>
<keyword evidence="10" id="KW-0325">Glycoprotein</keyword>
<evidence type="ECO:0000256" key="14">
    <source>
        <dbReference type="ARBA" id="ARBA00034100"/>
    </source>
</evidence>
<dbReference type="PhylomeDB" id="A7SFF8"/>
<dbReference type="HOGENOM" id="CLU_314818_0_0_1"/>
<reference evidence="22 23" key="1">
    <citation type="journal article" date="2007" name="Science">
        <title>Sea anemone genome reveals ancestral eumetazoan gene repertoire and genomic organization.</title>
        <authorList>
            <person name="Putnam N.H."/>
            <person name="Srivastava M."/>
            <person name="Hellsten U."/>
            <person name="Dirks B."/>
            <person name="Chapman J."/>
            <person name="Salamov A."/>
            <person name="Terry A."/>
            <person name="Shapiro H."/>
            <person name="Lindquist E."/>
            <person name="Kapitonov V.V."/>
            <person name="Jurka J."/>
            <person name="Genikhovich G."/>
            <person name="Grigoriev I.V."/>
            <person name="Lucas S.M."/>
            <person name="Steele R.E."/>
            <person name="Finnerty J.R."/>
            <person name="Technau U."/>
            <person name="Martindale M.Q."/>
            <person name="Rokhsar D.S."/>
        </authorList>
    </citation>
    <scope>NUCLEOTIDE SEQUENCE [LARGE SCALE GENOMIC DNA]</scope>
    <source>
        <strain evidence="23">CH2 X CH6</strain>
    </source>
</reference>
<dbReference type="eggNOG" id="KOG4440">
    <property type="taxonomic scope" value="Eukaryota"/>
</dbReference>
<keyword evidence="23" id="KW-1185">Reference proteome</keyword>
<evidence type="ECO:0000256" key="8">
    <source>
        <dbReference type="ARBA" id="ARBA00023136"/>
    </source>
</evidence>
<keyword evidence="5 18" id="KW-1133">Transmembrane helix</keyword>